<feature type="region of interest" description="Disordered" evidence="1">
    <location>
        <begin position="1"/>
        <end position="88"/>
    </location>
</feature>
<reference evidence="2" key="2">
    <citation type="submission" date="2023-06" db="EMBL/GenBank/DDBJ databases">
        <authorList>
            <consortium name="Lawrence Berkeley National Laboratory"/>
            <person name="Haridas S."/>
            <person name="Hensen N."/>
            <person name="Bonometti L."/>
            <person name="Westerberg I."/>
            <person name="Brannstrom I.O."/>
            <person name="Guillou S."/>
            <person name="Cros-Aarteil S."/>
            <person name="Calhoun S."/>
            <person name="Kuo A."/>
            <person name="Mondo S."/>
            <person name="Pangilinan J."/>
            <person name="Riley R."/>
            <person name="Labutti K."/>
            <person name="Andreopoulos B."/>
            <person name="Lipzen A."/>
            <person name="Chen C."/>
            <person name="Yanf M."/>
            <person name="Daum C."/>
            <person name="Ng V."/>
            <person name="Clum A."/>
            <person name="Steindorff A."/>
            <person name="Ohm R."/>
            <person name="Martin F."/>
            <person name="Silar P."/>
            <person name="Natvig D."/>
            <person name="Lalanne C."/>
            <person name="Gautier V."/>
            <person name="Ament-Velasquez S.L."/>
            <person name="Kruys A."/>
            <person name="Hutchinson M.I."/>
            <person name="Powell A.J."/>
            <person name="Barry K."/>
            <person name="Miller A.N."/>
            <person name="Grigoriev I.V."/>
            <person name="Debuchy R."/>
            <person name="Gladieux P."/>
            <person name="Thoren M.H."/>
            <person name="Johannesson H."/>
        </authorList>
    </citation>
    <scope>NUCLEOTIDE SEQUENCE</scope>
    <source>
        <strain evidence="2">CBS 560.94</strain>
    </source>
</reference>
<organism evidence="2 3">
    <name type="scientific">Neurospora tetraspora</name>
    <dbReference type="NCBI Taxonomy" id="94610"/>
    <lineage>
        <taxon>Eukaryota</taxon>
        <taxon>Fungi</taxon>
        <taxon>Dikarya</taxon>
        <taxon>Ascomycota</taxon>
        <taxon>Pezizomycotina</taxon>
        <taxon>Sordariomycetes</taxon>
        <taxon>Sordariomycetidae</taxon>
        <taxon>Sordariales</taxon>
        <taxon>Sordariaceae</taxon>
        <taxon>Neurospora</taxon>
    </lineage>
</organism>
<evidence type="ECO:0000313" key="2">
    <source>
        <dbReference type="EMBL" id="KAK3356195.1"/>
    </source>
</evidence>
<feature type="compositionally biased region" description="Polar residues" evidence="1">
    <location>
        <begin position="128"/>
        <end position="140"/>
    </location>
</feature>
<feature type="compositionally biased region" description="Basic and acidic residues" evidence="1">
    <location>
        <begin position="351"/>
        <end position="376"/>
    </location>
</feature>
<dbReference type="RefSeq" id="XP_062687572.1">
    <property type="nucleotide sequence ID" value="XM_062831304.1"/>
</dbReference>
<dbReference type="Proteomes" id="UP001278500">
    <property type="component" value="Unassembled WGS sequence"/>
</dbReference>
<feature type="compositionally biased region" description="Polar residues" evidence="1">
    <location>
        <begin position="31"/>
        <end position="44"/>
    </location>
</feature>
<feature type="compositionally biased region" description="Polar residues" evidence="1">
    <location>
        <begin position="15"/>
        <end position="24"/>
    </location>
</feature>
<name>A0AAE0MX70_9PEZI</name>
<feature type="compositionally biased region" description="Basic and acidic residues" evidence="1">
    <location>
        <begin position="276"/>
        <end position="294"/>
    </location>
</feature>
<comment type="caution">
    <text evidence="2">The sequence shown here is derived from an EMBL/GenBank/DDBJ whole genome shotgun (WGS) entry which is preliminary data.</text>
</comment>
<feature type="region of interest" description="Disordered" evidence="1">
    <location>
        <begin position="118"/>
        <end position="148"/>
    </location>
</feature>
<keyword evidence="3" id="KW-1185">Reference proteome</keyword>
<proteinExistence type="predicted"/>
<feature type="compositionally biased region" description="Polar residues" evidence="1">
    <location>
        <begin position="397"/>
        <end position="411"/>
    </location>
</feature>
<dbReference type="GeneID" id="87868458"/>
<evidence type="ECO:0000313" key="3">
    <source>
        <dbReference type="Proteomes" id="UP001278500"/>
    </source>
</evidence>
<protein>
    <submittedName>
        <fullName evidence="2">Uncharacterized protein</fullName>
    </submittedName>
</protein>
<accession>A0AAE0MX70</accession>
<feature type="region of interest" description="Disordered" evidence="1">
    <location>
        <begin position="336"/>
        <end position="424"/>
    </location>
</feature>
<sequence length="457" mass="51070">MLVPLMFSPDLEGGTSKTSESQSETRFKPQLHTQKNHNSYNGTRTLPIATRVRAQHKPRPDSDSQAQDKDRQKRKSKRRSKSRSQEDESPLYEITLYYPHNRACTIYRSREDFSSLRTGLSSRSSSTAPQPLATQPSYNKTEGEGGPKEVAKWDSMLRKALERFAKSGHGRHSVEWFLRRRLGDCERMASGKGTGLPTGTTRRVKIKQPRDVDDTKITDERPGKQGDKVDDMGKLDEEAAATEGKCLHDKNKEEEDNVISKESWTDDEIEVVKNASVKDEKRYNNGKQPDRERDEADDNADDNSRAARLKGRPFTEVVIGLDSIPVCPFKPIPDLGKLEGSSLAQRRKNRQKIENTGRADQKTVHGAEEILQKNIDDADASTSDSALEVETKEESSSDGTTVLTPTSTSAGEMSPGDPPPNPALMYKLMFSRRASDSDWGQKILSLHEHNDSGANTL</sequence>
<feature type="compositionally biased region" description="Basic and acidic residues" evidence="1">
    <location>
        <begin position="58"/>
        <end position="71"/>
    </location>
</feature>
<feature type="region of interest" description="Disordered" evidence="1">
    <location>
        <begin position="188"/>
        <end position="312"/>
    </location>
</feature>
<evidence type="ECO:0000256" key="1">
    <source>
        <dbReference type="SAM" id="MobiDB-lite"/>
    </source>
</evidence>
<dbReference type="EMBL" id="JAUEPP010000001">
    <property type="protein sequence ID" value="KAK3356195.1"/>
    <property type="molecule type" value="Genomic_DNA"/>
</dbReference>
<feature type="compositionally biased region" description="Low complexity" evidence="1">
    <location>
        <begin position="118"/>
        <end position="127"/>
    </location>
</feature>
<dbReference type="AlphaFoldDB" id="A0AAE0MX70"/>
<feature type="compositionally biased region" description="Basic and acidic residues" evidence="1">
    <location>
        <begin position="208"/>
        <end position="237"/>
    </location>
</feature>
<feature type="compositionally biased region" description="Basic residues" evidence="1">
    <location>
        <begin position="72"/>
        <end position="82"/>
    </location>
</feature>
<gene>
    <name evidence="2" type="ORF">B0H65DRAFT_70693</name>
</gene>
<reference evidence="2" key="1">
    <citation type="journal article" date="2023" name="Mol. Phylogenet. Evol.">
        <title>Genome-scale phylogeny and comparative genomics of the fungal order Sordariales.</title>
        <authorList>
            <person name="Hensen N."/>
            <person name="Bonometti L."/>
            <person name="Westerberg I."/>
            <person name="Brannstrom I.O."/>
            <person name="Guillou S."/>
            <person name="Cros-Aarteil S."/>
            <person name="Calhoun S."/>
            <person name="Haridas S."/>
            <person name="Kuo A."/>
            <person name="Mondo S."/>
            <person name="Pangilinan J."/>
            <person name="Riley R."/>
            <person name="LaButti K."/>
            <person name="Andreopoulos B."/>
            <person name="Lipzen A."/>
            <person name="Chen C."/>
            <person name="Yan M."/>
            <person name="Daum C."/>
            <person name="Ng V."/>
            <person name="Clum A."/>
            <person name="Steindorff A."/>
            <person name="Ohm R.A."/>
            <person name="Martin F."/>
            <person name="Silar P."/>
            <person name="Natvig D.O."/>
            <person name="Lalanne C."/>
            <person name="Gautier V."/>
            <person name="Ament-Velasquez S.L."/>
            <person name="Kruys A."/>
            <person name="Hutchinson M.I."/>
            <person name="Powell A.J."/>
            <person name="Barry K."/>
            <person name="Miller A.N."/>
            <person name="Grigoriev I.V."/>
            <person name="Debuchy R."/>
            <person name="Gladieux P."/>
            <person name="Hiltunen Thoren M."/>
            <person name="Johannesson H."/>
        </authorList>
    </citation>
    <scope>NUCLEOTIDE SEQUENCE</scope>
    <source>
        <strain evidence="2">CBS 560.94</strain>
    </source>
</reference>